<evidence type="ECO:0000259" key="1">
    <source>
        <dbReference type="Pfam" id="PF03992"/>
    </source>
</evidence>
<dbReference type="Pfam" id="PF03992">
    <property type="entry name" value="ABM"/>
    <property type="match status" value="1"/>
</dbReference>
<proteinExistence type="predicted"/>
<dbReference type="AlphaFoldDB" id="A0A120FHY7"/>
<feature type="domain" description="ABM" evidence="1">
    <location>
        <begin position="7"/>
        <end position="69"/>
    </location>
</feature>
<accession>A0A120FHY7</accession>
<sequence>MNGAFYRIDKFAVPEAAREEFLMNVLKTHEVLQAQEGFISHQVLEQVSGPGEFNFVTIAQWESAEVIDRVKAVVQAAHRARNFDPQALFERLGIRADIANYKPIAA</sequence>
<dbReference type="RefSeq" id="WP_018857184.1">
    <property type="nucleotide sequence ID" value="NZ_JBBNAS010000655.1"/>
</dbReference>
<keyword evidence="2" id="KW-0503">Monooxygenase</keyword>
<dbReference type="SUPFAM" id="SSF54909">
    <property type="entry name" value="Dimeric alpha+beta barrel"/>
    <property type="match status" value="1"/>
</dbReference>
<dbReference type="Proteomes" id="UP000068164">
    <property type="component" value="Unassembled WGS sequence"/>
</dbReference>
<keyword evidence="2" id="KW-0560">Oxidoreductase</keyword>
<reference evidence="2 3" key="1">
    <citation type="submission" date="2015-11" db="EMBL/GenBank/DDBJ databases">
        <title>Draft Genome Sequence of the Strain BR 10423 (Rhizobium sp.) isolated from nodules of Mimosa pudica.</title>
        <authorList>
            <person name="Barauna A.C."/>
            <person name="Zilli J.E."/>
            <person name="Simoes-Araujo J.L."/>
            <person name="Reis V.M."/>
            <person name="James E.K."/>
            <person name="Reis F.B.Jr."/>
            <person name="Rouws L.F."/>
            <person name="Passos S.R."/>
            <person name="Gois S.R."/>
        </authorList>
    </citation>
    <scope>NUCLEOTIDE SEQUENCE [LARGE SCALE GENOMIC DNA]</scope>
    <source>
        <strain evidence="2 3">BR10423</strain>
    </source>
</reference>
<dbReference type="InterPro" id="IPR007138">
    <property type="entry name" value="ABM_dom"/>
</dbReference>
<name>A0A120FHY7_9HYPH</name>
<dbReference type="InterPro" id="IPR011008">
    <property type="entry name" value="Dimeric_a/b-barrel"/>
</dbReference>
<evidence type="ECO:0000313" key="3">
    <source>
        <dbReference type="Proteomes" id="UP000068164"/>
    </source>
</evidence>
<gene>
    <name evidence="2" type="ORF">AS026_14985</name>
</gene>
<dbReference type="Gene3D" id="3.30.70.100">
    <property type="match status" value="1"/>
</dbReference>
<dbReference type="OrthoDB" id="4476670at2"/>
<evidence type="ECO:0000313" key="2">
    <source>
        <dbReference type="EMBL" id="KWV46700.1"/>
    </source>
</evidence>
<protein>
    <submittedName>
        <fullName evidence="2">Antibiotic biosynthesis monooxygenase</fullName>
    </submittedName>
</protein>
<dbReference type="GO" id="GO:0004497">
    <property type="term" value="F:monooxygenase activity"/>
    <property type="evidence" value="ECO:0007669"/>
    <property type="project" value="UniProtKB-KW"/>
</dbReference>
<keyword evidence="3" id="KW-1185">Reference proteome</keyword>
<organism evidence="2 3">
    <name type="scientific">Rhizobium altiplani</name>
    <dbReference type="NCBI Taxonomy" id="1864509"/>
    <lineage>
        <taxon>Bacteria</taxon>
        <taxon>Pseudomonadati</taxon>
        <taxon>Pseudomonadota</taxon>
        <taxon>Alphaproteobacteria</taxon>
        <taxon>Hyphomicrobiales</taxon>
        <taxon>Rhizobiaceae</taxon>
        <taxon>Rhizobium/Agrobacterium group</taxon>
        <taxon>Rhizobium</taxon>
    </lineage>
</organism>
<comment type="caution">
    <text evidence="2">The sequence shown here is derived from an EMBL/GenBank/DDBJ whole genome shotgun (WGS) entry which is preliminary data.</text>
</comment>
<dbReference type="EMBL" id="LNCD01000106">
    <property type="protein sequence ID" value="KWV46700.1"/>
    <property type="molecule type" value="Genomic_DNA"/>
</dbReference>